<proteinExistence type="predicted"/>
<organism evidence="1 2">
    <name type="scientific">Neobacillus pocheonensis</name>
    <dbReference type="NCBI Taxonomy" id="363869"/>
    <lineage>
        <taxon>Bacteria</taxon>
        <taxon>Bacillati</taxon>
        <taxon>Bacillota</taxon>
        <taxon>Bacilli</taxon>
        <taxon>Bacillales</taxon>
        <taxon>Bacillaceae</taxon>
        <taxon>Neobacillus</taxon>
    </lineage>
</organism>
<reference evidence="1 2" key="1">
    <citation type="submission" date="2022-06" db="EMBL/GenBank/DDBJ databases">
        <authorList>
            <person name="Jeon C.O."/>
        </authorList>
    </citation>
    <scope>NUCLEOTIDE SEQUENCE [LARGE SCALE GENOMIC DNA]</scope>
    <source>
        <strain evidence="1 2">KCTC 13943</strain>
    </source>
</reference>
<comment type="caution">
    <text evidence="1">The sequence shown here is derived from an EMBL/GenBank/DDBJ whole genome shotgun (WGS) entry which is preliminary data.</text>
</comment>
<keyword evidence="2" id="KW-1185">Reference proteome</keyword>
<evidence type="ECO:0008006" key="3">
    <source>
        <dbReference type="Google" id="ProtNLM"/>
    </source>
</evidence>
<accession>A0ABT0W502</accession>
<evidence type="ECO:0000313" key="2">
    <source>
        <dbReference type="Proteomes" id="UP001523262"/>
    </source>
</evidence>
<evidence type="ECO:0000313" key="1">
    <source>
        <dbReference type="EMBL" id="MCM2531421.1"/>
    </source>
</evidence>
<dbReference type="Proteomes" id="UP001523262">
    <property type="component" value="Unassembled WGS sequence"/>
</dbReference>
<dbReference type="EMBL" id="JAMQCR010000001">
    <property type="protein sequence ID" value="MCM2531421.1"/>
    <property type="molecule type" value="Genomic_DNA"/>
</dbReference>
<sequence>MMLKREPNKQLFEFDPQGTNEVSEQIMDSYNSGFIDQGTALTNSDNFTETER</sequence>
<name>A0ABT0W502_9BACI</name>
<protein>
    <recommendedName>
        <fullName evidence="3">DUF4025 domain-containing protein</fullName>
    </recommendedName>
</protein>
<gene>
    <name evidence="1" type="ORF">NDK43_02115</name>
</gene>